<sequence>MKPMTDKHFATLRRHMVEVIEIHADLLDEELGHATLDRRVLAAMLRVPRHVFVPPQLATLAYQDTALPIGFDKTISQPFINALMLDLLEPEPDDVVLEIGTGLGYQAAVLAELADRVWSVEIVEELASQAEARLQQLGYATVGIRVGDGSRGWAEHAPFDKILVTASAEQPPPALLDQLKPGGRLVMPLGPAEAQQLIAIDKDAADHGRMRGSIPVRFGRLETVL</sequence>
<organism evidence="8 9">
    <name type="scientific">Roseicella aerolata</name>
    <dbReference type="NCBI Taxonomy" id="2883479"/>
    <lineage>
        <taxon>Bacteria</taxon>
        <taxon>Pseudomonadati</taxon>
        <taxon>Pseudomonadota</taxon>
        <taxon>Alphaproteobacteria</taxon>
        <taxon>Acetobacterales</taxon>
        <taxon>Roseomonadaceae</taxon>
        <taxon>Roseicella</taxon>
    </lineage>
</organism>
<dbReference type="Proteomes" id="UP001139311">
    <property type="component" value="Unassembled WGS sequence"/>
</dbReference>
<evidence type="ECO:0000256" key="1">
    <source>
        <dbReference type="ARBA" id="ARBA00004496"/>
    </source>
</evidence>
<dbReference type="PROSITE" id="PS01279">
    <property type="entry name" value="PCMT"/>
    <property type="match status" value="1"/>
</dbReference>
<dbReference type="AlphaFoldDB" id="A0A9X1IHB3"/>
<evidence type="ECO:0000313" key="9">
    <source>
        <dbReference type="Proteomes" id="UP001139311"/>
    </source>
</evidence>
<evidence type="ECO:0000256" key="6">
    <source>
        <dbReference type="ARBA" id="ARBA00022691"/>
    </source>
</evidence>
<evidence type="ECO:0000256" key="5">
    <source>
        <dbReference type="ARBA" id="ARBA00022679"/>
    </source>
</evidence>
<dbReference type="NCBIfam" id="TIGR00080">
    <property type="entry name" value="pimt"/>
    <property type="match status" value="1"/>
</dbReference>
<evidence type="ECO:0000313" key="8">
    <source>
        <dbReference type="EMBL" id="MCB4823378.1"/>
    </source>
</evidence>
<dbReference type="RefSeq" id="WP_226610022.1">
    <property type="nucleotide sequence ID" value="NZ_JAJAQI010000026.1"/>
</dbReference>
<dbReference type="CDD" id="cd02440">
    <property type="entry name" value="AdoMet_MTases"/>
    <property type="match status" value="1"/>
</dbReference>
<dbReference type="GO" id="GO:0004719">
    <property type="term" value="F:protein-L-isoaspartate (D-aspartate) O-methyltransferase activity"/>
    <property type="evidence" value="ECO:0007669"/>
    <property type="project" value="UniProtKB-UniRule"/>
</dbReference>
<dbReference type="NCBIfam" id="NF001453">
    <property type="entry name" value="PRK00312.1"/>
    <property type="match status" value="1"/>
</dbReference>
<comment type="similarity">
    <text evidence="2 7">Belongs to the methyltransferase superfamily. L-isoaspartyl/D-aspartyl protein methyltransferase family.</text>
</comment>
<dbReference type="GO" id="GO:0005737">
    <property type="term" value="C:cytoplasm"/>
    <property type="evidence" value="ECO:0007669"/>
    <property type="project" value="UniProtKB-SubCell"/>
</dbReference>
<comment type="caution">
    <text evidence="8">The sequence shown here is derived from an EMBL/GenBank/DDBJ whole genome shotgun (WGS) entry which is preliminary data.</text>
</comment>
<dbReference type="GO" id="GO:0030091">
    <property type="term" value="P:protein repair"/>
    <property type="evidence" value="ECO:0007669"/>
    <property type="project" value="UniProtKB-UniRule"/>
</dbReference>
<gene>
    <name evidence="7" type="primary">pcm</name>
    <name evidence="8" type="ORF">LHA35_16720</name>
</gene>
<evidence type="ECO:0000256" key="4">
    <source>
        <dbReference type="ARBA" id="ARBA00022603"/>
    </source>
</evidence>
<dbReference type="Gene3D" id="3.40.50.150">
    <property type="entry name" value="Vaccinia Virus protein VP39"/>
    <property type="match status" value="1"/>
</dbReference>
<keyword evidence="6 7" id="KW-0949">S-adenosyl-L-methionine</keyword>
<reference evidence="8" key="1">
    <citation type="submission" date="2021-10" db="EMBL/GenBank/DDBJ databases">
        <title>Roseicella aerolatum sp. nov., isolated from aerosols of e-waste dismantling site.</title>
        <authorList>
            <person name="Qin T."/>
        </authorList>
    </citation>
    <scope>NUCLEOTIDE SEQUENCE</scope>
    <source>
        <strain evidence="8">GB24</strain>
    </source>
</reference>
<dbReference type="SUPFAM" id="SSF53335">
    <property type="entry name" value="S-adenosyl-L-methionine-dependent methyltransferases"/>
    <property type="match status" value="1"/>
</dbReference>
<accession>A0A9X1IHB3</accession>
<comment type="function">
    <text evidence="7">Catalyzes the methyl esterification of L-isoaspartyl residues in peptides and proteins that result from spontaneous decomposition of normal L-aspartyl and L-asparaginyl residues. It plays a role in the repair and/or degradation of damaged proteins.</text>
</comment>
<keyword evidence="4 7" id="KW-0489">Methyltransferase</keyword>
<feature type="active site" evidence="7">
    <location>
        <position position="76"/>
    </location>
</feature>
<keyword evidence="9" id="KW-1185">Reference proteome</keyword>
<dbReference type="InterPro" id="IPR029063">
    <property type="entry name" value="SAM-dependent_MTases_sf"/>
</dbReference>
<dbReference type="GO" id="GO:0032259">
    <property type="term" value="P:methylation"/>
    <property type="evidence" value="ECO:0007669"/>
    <property type="project" value="UniProtKB-KW"/>
</dbReference>
<keyword evidence="3 7" id="KW-0963">Cytoplasm</keyword>
<proteinExistence type="inferred from homology"/>
<dbReference type="EMBL" id="JAJAQI010000026">
    <property type="protein sequence ID" value="MCB4823378.1"/>
    <property type="molecule type" value="Genomic_DNA"/>
</dbReference>
<comment type="subcellular location">
    <subcellularLocation>
        <location evidence="1 7">Cytoplasm</location>
    </subcellularLocation>
</comment>
<dbReference type="PANTHER" id="PTHR11579">
    <property type="entry name" value="PROTEIN-L-ISOASPARTATE O-METHYLTRANSFERASE"/>
    <property type="match status" value="1"/>
</dbReference>
<keyword evidence="5 7" id="KW-0808">Transferase</keyword>
<comment type="catalytic activity">
    <reaction evidence="7">
        <text>[protein]-L-isoaspartate + S-adenosyl-L-methionine = [protein]-L-isoaspartate alpha-methyl ester + S-adenosyl-L-homocysteine</text>
        <dbReference type="Rhea" id="RHEA:12705"/>
        <dbReference type="Rhea" id="RHEA-COMP:12143"/>
        <dbReference type="Rhea" id="RHEA-COMP:12144"/>
        <dbReference type="ChEBI" id="CHEBI:57856"/>
        <dbReference type="ChEBI" id="CHEBI:59789"/>
        <dbReference type="ChEBI" id="CHEBI:90596"/>
        <dbReference type="ChEBI" id="CHEBI:90598"/>
        <dbReference type="EC" id="2.1.1.77"/>
    </reaction>
</comment>
<dbReference type="PANTHER" id="PTHR11579:SF0">
    <property type="entry name" value="PROTEIN-L-ISOASPARTATE(D-ASPARTATE) O-METHYLTRANSFERASE"/>
    <property type="match status" value="1"/>
</dbReference>
<dbReference type="HAMAP" id="MF_00090">
    <property type="entry name" value="PIMT"/>
    <property type="match status" value="1"/>
</dbReference>
<evidence type="ECO:0000256" key="7">
    <source>
        <dbReference type="HAMAP-Rule" id="MF_00090"/>
    </source>
</evidence>
<name>A0A9X1IHB3_9PROT</name>
<evidence type="ECO:0000256" key="2">
    <source>
        <dbReference type="ARBA" id="ARBA00005369"/>
    </source>
</evidence>
<dbReference type="Pfam" id="PF01135">
    <property type="entry name" value="PCMT"/>
    <property type="match status" value="1"/>
</dbReference>
<dbReference type="InterPro" id="IPR000682">
    <property type="entry name" value="PCMT"/>
</dbReference>
<protein>
    <recommendedName>
        <fullName evidence="7">Protein-L-isoaspartate O-methyltransferase</fullName>
        <ecNumber evidence="7">2.1.1.77</ecNumber>
    </recommendedName>
    <alternativeName>
        <fullName evidence="7">L-isoaspartyl protein carboxyl methyltransferase</fullName>
    </alternativeName>
    <alternativeName>
        <fullName evidence="7">Protein L-isoaspartyl methyltransferase</fullName>
    </alternativeName>
    <alternativeName>
        <fullName evidence="7">Protein-beta-aspartate methyltransferase</fullName>
        <shortName evidence="7">PIMT</shortName>
    </alternativeName>
</protein>
<dbReference type="EC" id="2.1.1.77" evidence="7"/>
<dbReference type="FunFam" id="3.40.50.150:FF:000010">
    <property type="entry name" value="Protein-L-isoaspartate O-methyltransferase"/>
    <property type="match status" value="1"/>
</dbReference>
<evidence type="ECO:0000256" key="3">
    <source>
        <dbReference type="ARBA" id="ARBA00022490"/>
    </source>
</evidence>